<keyword evidence="5" id="KW-0411">Iron-sulfur</keyword>
<name>A0AAD8F1B5_BIOPF</name>
<gene>
    <name evidence="8" type="ORF">Bpfe_024204</name>
</gene>
<dbReference type="Pfam" id="PF09243">
    <property type="entry name" value="Rsm22"/>
    <property type="match status" value="1"/>
</dbReference>
<evidence type="ECO:0000313" key="9">
    <source>
        <dbReference type="Proteomes" id="UP001233172"/>
    </source>
</evidence>
<evidence type="ECO:0000256" key="3">
    <source>
        <dbReference type="ARBA" id="ARBA00022946"/>
    </source>
</evidence>
<dbReference type="GO" id="GO:0005763">
    <property type="term" value="C:mitochondrial small ribosomal subunit"/>
    <property type="evidence" value="ECO:0007669"/>
    <property type="project" value="TreeGrafter"/>
</dbReference>
<comment type="caution">
    <text evidence="8">The sequence shown here is derived from an EMBL/GenBank/DDBJ whole genome shotgun (WGS) entry which is preliminary data.</text>
</comment>
<dbReference type="InterPro" id="IPR052571">
    <property type="entry name" value="Mt_RNA_Methyltransferase"/>
</dbReference>
<dbReference type="GO" id="GO:0032259">
    <property type="term" value="P:methylation"/>
    <property type="evidence" value="ECO:0007669"/>
    <property type="project" value="UniProtKB-KW"/>
</dbReference>
<keyword evidence="6" id="KW-0496">Mitochondrion</keyword>
<evidence type="ECO:0000313" key="8">
    <source>
        <dbReference type="EMBL" id="KAK0046414.1"/>
    </source>
</evidence>
<dbReference type="PANTHER" id="PTHR13184:SF5">
    <property type="entry name" value="METHYLTRANSFERASE-LIKE PROTEIN 17, MITOCHONDRIAL"/>
    <property type="match status" value="1"/>
</dbReference>
<dbReference type="InterPro" id="IPR015324">
    <property type="entry name" value="Ribosomal_Rsm22-like"/>
</dbReference>
<dbReference type="GO" id="GO:0008168">
    <property type="term" value="F:methyltransferase activity"/>
    <property type="evidence" value="ECO:0007669"/>
    <property type="project" value="UniProtKB-KW"/>
</dbReference>
<keyword evidence="8" id="KW-0808">Transferase</keyword>
<comment type="function">
    <text evidence="7">Mitochondrial ribosome (mitoribosome) assembly factor. Binds at the interface of the head and body domains of the mitochondrial small ribosomal subunit (mt-SSU), occluding the mRNA channel and preventing compaction of the head domain towards the body. Probable inactive methyltransferase: retains the characteristic folding and ability to bind S-adenosyl-L-methionine, but it probably lost its methyltransferase activity.</text>
</comment>
<keyword evidence="2" id="KW-0479">Metal-binding</keyword>
<dbReference type="GO" id="GO:0003735">
    <property type="term" value="F:structural constituent of ribosome"/>
    <property type="evidence" value="ECO:0007669"/>
    <property type="project" value="TreeGrafter"/>
</dbReference>
<keyword evidence="3" id="KW-0809">Transit peptide</keyword>
<dbReference type="GO" id="GO:0046872">
    <property type="term" value="F:metal ion binding"/>
    <property type="evidence" value="ECO:0007669"/>
    <property type="project" value="UniProtKB-KW"/>
</dbReference>
<evidence type="ECO:0000256" key="1">
    <source>
        <dbReference type="ARBA" id="ARBA00004173"/>
    </source>
</evidence>
<dbReference type="EMBL" id="JASAOG010000166">
    <property type="protein sequence ID" value="KAK0046414.1"/>
    <property type="molecule type" value="Genomic_DNA"/>
</dbReference>
<dbReference type="InterPro" id="IPR029063">
    <property type="entry name" value="SAM-dependent_MTases_sf"/>
</dbReference>
<reference evidence="8" key="2">
    <citation type="submission" date="2023-04" db="EMBL/GenBank/DDBJ databases">
        <authorList>
            <person name="Bu L."/>
            <person name="Lu L."/>
            <person name="Laidemitt M.R."/>
            <person name="Zhang S.M."/>
            <person name="Mutuku M."/>
            <person name="Mkoji G."/>
            <person name="Steinauer M."/>
            <person name="Loker E.S."/>
        </authorList>
    </citation>
    <scope>NUCLEOTIDE SEQUENCE</scope>
    <source>
        <strain evidence="8">KasaAsao</strain>
        <tissue evidence="8">Whole Snail</tissue>
    </source>
</reference>
<evidence type="ECO:0000256" key="2">
    <source>
        <dbReference type="ARBA" id="ARBA00022723"/>
    </source>
</evidence>
<organism evidence="8 9">
    <name type="scientific">Biomphalaria pfeifferi</name>
    <name type="common">Bloodfluke planorb</name>
    <name type="synonym">Freshwater snail</name>
    <dbReference type="NCBI Taxonomy" id="112525"/>
    <lineage>
        <taxon>Eukaryota</taxon>
        <taxon>Metazoa</taxon>
        <taxon>Spiralia</taxon>
        <taxon>Lophotrochozoa</taxon>
        <taxon>Mollusca</taxon>
        <taxon>Gastropoda</taxon>
        <taxon>Heterobranchia</taxon>
        <taxon>Euthyneura</taxon>
        <taxon>Panpulmonata</taxon>
        <taxon>Hygrophila</taxon>
        <taxon>Lymnaeoidea</taxon>
        <taxon>Planorbidae</taxon>
        <taxon>Biomphalaria</taxon>
    </lineage>
</organism>
<dbReference type="PANTHER" id="PTHR13184">
    <property type="entry name" value="37S RIBOSOMAL PROTEIN S22"/>
    <property type="match status" value="1"/>
</dbReference>
<keyword evidence="4" id="KW-0408">Iron</keyword>
<keyword evidence="8" id="KW-0489">Methyltransferase</keyword>
<comment type="subcellular location">
    <subcellularLocation>
        <location evidence="1">Mitochondrion</location>
    </subcellularLocation>
</comment>
<evidence type="ECO:0000256" key="6">
    <source>
        <dbReference type="ARBA" id="ARBA00023128"/>
    </source>
</evidence>
<evidence type="ECO:0000256" key="7">
    <source>
        <dbReference type="ARBA" id="ARBA00045681"/>
    </source>
</evidence>
<keyword evidence="9" id="KW-1185">Reference proteome</keyword>
<evidence type="ECO:0000256" key="4">
    <source>
        <dbReference type="ARBA" id="ARBA00023004"/>
    </source>
</evidence>
<proteinExistence type="predicted"/>
<dbReference type="GO" id="GO:0051536">
    <property type="term" value="F:iron-sulfur cluster binding"/>
    <property type="evidence" value="ECO:0007669"/>
    <property type="project" value="UniProtKB-KW"/>
</dbReference>
<reference evidence="8" key="1">
    <citation type="journal article" date="2023" name="PLoS Negl. Trop. Dis.">
        <title>A genome sequence for Biomphalaria pfeifferi, the major vector snail for the human-infecting parasite Schistosoma mansoni.</title>
        <authorList>
            <person name="Bu L."/>
            <person name="Lu L."/>
            <person name="Laidemitt M.R."/>
            <person name="Zhang S.M."/>
            <person name="Mutuku M."/>
            <person name="Mkoji G."/>
            <person name="Steinauer M."/>
            <person name="Loker E.S."/>
        </authorList>
    </citation>
    <scope>NUCLEOTIDE SEQUENCE</scope>
    <source>
        <strain evidence="8">KasaAsao</strain>
    </source>
</reference>
<evidence type="ECO:0000256" key="5">
    <source>
        <dbReference type="ARBA" id="ARBA00023014"/>
    </source>
</evidence>
<accession>A0AAD8F1B5</accession>
<protein>
    <submittedName>
        <fullName evidence="8">Methyltransferase-like protein 17 mitochondrial</fullName>
    </submittedName>
</protein>
<sequence>MSASLRHTLFLGFQRNRFIEKYTCCIQNFVINMSHLKMYSTDSPGNIVTKHTKVSPEVVTLLEQNGTTKSGELRYRSHPGTIRRNRSQLPSRLIKAIKILLEKYPVKSMEAETEKLNHYLQHRQIPVSNRELTEKAREIEAKIVAKEGEIPDDLYGLDLENARDAMKKKVFTRLKKIVYHWKPIQYDAFSSYIYLLGCMAIDYSILLQCFTEISKRDSNFKPMSVYNFGSKVGTAIWAADKLWGAIGEYYCVDNSVHMNTIAQLLLQDANEQSQVFSIKGVHFRLNEPSPKNNKFSLVVSANMLIEEPTYQDRLQLVHNLWEMADNYLVLVENGTGAGFTLINEARDYLTQVFTDPSEEKLHGHIFAPCPHNKPCPRVSQNTHCFTECIVNEPIWTSVTDKEKPRQLTKYSYLIVKKGARNKAECYPRVLQENRAHKHTHLHLCLPCGQLQRTVVNKNKFDKHVYGCARSVACGDLLPVVLSDEAFPIENQ</sequence>
<dbReference type="Proteomes" id="UP001233172">
    <property type="component" value="Unassembled WGS sequence"/>
</dbReference>
<dbReference type="AlphaFoldDB" id="A0AAD8F1B5"/>
<dbReference type="GO" id="GO:0006412">
    <property type="term" value="P:translation"/>
    <property type="evidence" value="ECO:0007669"/>
    <property type="project" value="InterPro"/>
</dbReference>
<dbReference type="SUPFAM" id="SSF53335">
    <property type="entry name" value="S-adenosyl-L-methionine-dependent methyltransferases"/>
    <property type="match status" value="1"/>
</dbReference>